<proteinExistence type="predicted"/>
<keyword evidence="3" id="KW-0804">Transcription</keyword>
<dbReference type="PANTHER" id="PTHR33204:SF29">
    <property type="entry name" value="TRANSCRIPTIONAL REGULATOR"/>
    <property type="match status" value="1"/>
</dbReference>
<protein>
    <submittedName>
        <fullName evidence="5">DNA-binding HxlR family transcriptional regulator</fullName>
    </submittedName>
</protein>
<evidence type="ECO:0000313" key="5">
    <source>
        <dbReference type="EMBL" id="PWJ55320.1"/>
    </source>
</evidence>
<dbReference type="InterPro" id="IPR036388">
    <property type="entry name" value="WH-like_DNA-bd_sf"/>
</dbReference>
<keyword evidence="1" id="KW-0805">Transcription regulation</keyword>
<dbReference type="Proteomes" id="UP000245880">
    <property type="component" value="Unassembled WGS sequence"/>
</dbReference>
<evidence type="ECO:0000313" key="6">
    <source>
        <dbReference type="Proteomes" id="UP000245880"/>
    </source>
</evidence>
<comment type="caution">
    <text evidence="5">The sequence shown here is derived from an EMBL/GenBank/DDBJ whole genome shotgun (WGS) entry which is preliminary data.</text>
</comment>
<dbReference type="InterPro" id="IPR002577">
    <property type="entry name" value="HTH_HxlR"/>
</dbReference>
<evidence type="ECO:0000259" key="4">
    <source>
        <dbReference type="PROSITE" id="PS51118"/>
    </source>
</evidence>
<name>A0A316AEB8_9BACT</name>
<organism evidence="5 6">
    <name type="scientific">Dyadobacter jejuensis</name>
    <dbReference type="NCBI Taxonomy" id="1082580"/>
    <lineage>
        <taxon>Bacteria</taxon>
        <taxon>Pseudomonadati</taxon>
        <taxon>Bacteroidota</taxon>
        <taxon>Cytophagia</taxon>
        <taxon>Cytophagales</taxon>
        <taxon>Spirosomataceae</taxon>
        <taxon>Dyadobacter</taxon>
    </lineage>
</organism>
<dbReference type="Gene3D" id="1.10.10.10">
    <property type="entry name" value="Winged helix-like DNA-binding domain superfamily/Winged helix DNA-binding domain"/>
    <property type="match status" value="1"/>
</dbReference>
<feature type="domain" description="HTH hxlR-type" evidence="4">
    <location>
        <begin position="12"/>
        <end position="111"/>
    </location>
</feature>
<keyword evidence="6" id="KW-1185">Reference proteome</keyword>
<dbReference type="SUPFAM" id="SSF46785">
    <property type="entry name" value="Winged helix' DNA-binding domain"/>
    <property type="match status" value="1"/>
</dbReference>
<dbReference type="PROSITE" id="PS51118">
    <property type="entry name" value="HTH_HXLR"/>
    <property type="match status" value="1"/>
</dbReference>
<dbReference type="EMBL" id="QGDT01000014">
    <property type="protein sequence ID" value="PWJ55320.1"/>
    <property type="molecule type" value="Genomic_DNA"/>
</dbReference>
<reference evidence="5 6" key="1">
    <citation type="submission" date="2018-03" db="EMBL/GenBank/DDBJ databases">
        <title>Genomic Encyclopedia of Archaeal and Bacterial Type Strains, Phase II (KMG-II): from individual species to whole genera.</title>
        <authorList>
            <person name="Goeker M."/>
        </authorList>
    </citation>
    <scope>NUCLEOTIDE SEQUENCE [LARGE SCALE GENOMIC DNA]</scope>
    <source>
        <strain evidence="5 6">DSM 100346</strain>
    </source>
</reference>
<dbReference type="Pfam" id="PF01638">
    <property type="entry name" value="HxlR"/>
    <property type="match status" value="1"/>
</dbReference>
<dbReference type="InterPro" id="IPR036390">
    <property type="entry name" value="WH_DNA-bd_sf"/>
</dbReference>
<evidence type="ECO:0000256" key="2">
    <source>
        <dbReference type="ARBA" id="ARBA00023125"/>
    </source>
</evidence>
<gene>
    <name evidence="5" type="ORF">CLV98_11489</name>
</gene>
<evidence type="ECO:0000256" key="1">
    <source>
        <dbReference type="ARBA" id="ARBA00023015"/>
    </source>
</evidence>
<keyword evidence="2 5" id="KW-0238">DNA-binding</keyword>
<evidence type="ECO:0000256" key="3">
    <source>
        <dbReference type="ARBA" id="ARBA00023163"/>
    </source>
</evidence>
<dbReference type="OrthoDB" id="8231503at2"/>
<dbReference type="GO" id="GO:0003677">
    <property type="term" value="F:DNA binding"/>
    <property type="evidence" value="ECO:0007669"/>
    <property type="project" value="UniProtKB-KW"/>
</dbReference>
<dbReference type="RefSeq" id="WP_109677292.1">
    <property type="nucleotide sequence ID" value="NZ_QGDT01000014.1"/>
</dbReference>
<dbReference type="PANTHER" id="PTHR33204">
    <property type="entry name" value="TRANSCRIPTIONAL REGULATOR, MARR FAMILY"/>
    <property type="match status" value="1"/>
</dbReference>
<sequence>MRQKTLEEYTQCPFHLAMNTLEGKWKFAILYVLLDRGTLRFKELERFIPDISTRMLVKELKHLEEKKIVIRKAYATVPPKVEYSLSEIGKSLQPVIKSISKWGEFYSESISKLDENEVEPSY</sequence>
<dbReference type="AlphaFoldDB" id="A0A316AEB8"/>
<accession>A0A316AEB8</accession>